<dbReference type="RefSeq" id="WP_089792621.1">
    <property type="nucleotide sequence ID" value="NZ_FOIU01000001.1"/>
</dbReference>
<name>A0A1I0QZD1_9FLAO</name>
<proteinExistence type="predicted"/>
<sequence length="141" mass="16398">MCIPNTELQFCTCVEGNIFDIKDIYIWTLRTFVGLKESDRRGKIMIPVENLGNGITIENVIARLNTGNIFDFEYIPKERDTLHISFNAKNKSDYKYFSLIYINKIWEQGSNPVFTSISNQIAEGEIIIKEKKIYDHPNLKK</sequence>
<gene>
    <name evidence="1" type="ORF">SAMN05421841_2357</name>
</gene>
<keyword evidence="2" id="KW-1185">Reference proteome</keyword>
<dbReference type="AlphaFoldDB" id="A0A1I0QZD1"/>
<reference evidence="2" key="1">
    <citation type="submission" date="2016-10" db="EMBL/GenBank/DDBJ databases">
        <authorList>
            <person name="Varghese N."/>
            <person name="Submissions S."/>
        </authorList>
    </citation>
    <scope>NUCLEOTIDE SEQUENCE [LARGE SCALE GENOMIC DNA]</scope>
    <source>
        <strain evidence="2">DSM 17724</strain>
    </source>
</reference>
<evidence type="ECO:0000313" key="2">
    <source>
        <dbReference type="Proteomes" id="UP000199469"/>
    </source>
</evidence>
<evidence type="ECO:0000313" key="1">
    <source>
        <dbReference type="EMBL" id="SEW33031.1"/>
    </source>
</evidence>
<organism evidence="1 2">
    <name type="scientific">Chryseobacterium wanjuense</name>
    <dbReference type="NCBI Taxonomy" id="356305"/>
    <lineage>
        <taxon>Bacteria</taxon>
        <taxon>Pseudomonadati</taxon>
        <taxon>Bacteroidota</taxon>
        <taxon>Flavobacteriia</taxon>
        <taxon>Flavobacteriales</taxon>
        <taxon>Weeksellaceae</taxon>
        <taxon>Chryseobacterium group</taxon>
        <taxon>Chryseobacterium</taxon>
    </lineage>
</organism>
<accession>A0A1I0QZD1</accession>
<protein>
    <submittedName>
        <fullName evidence="1">Uncharacterized protein</fullName>
    </submittedName>
</protein>
<dbReference type="Proteomes" id="UP000199469">
    <property type="component" value="Unassembled WGS sequence"/>
</dbReference>
<dbReference type="EMBL" id="FOIU01000001">
    <property type="protein sequence ID" value="SEW33031.1"/>
    <property type="molecule type" value="Genomic_DNA"/>
</dbReference>
<dbReference type="STRING" id="356305.SAMN05421841_2357"/>